<dbReference type="InterPro" id="IPR043519">
    <property type="entry name" value="NT_sf"/>
</dbReference>
<evidence type="ECO:0000256" key="4">
    <source>
        <dbReference type="ARBA" id="ARBA00023002"/>
    </source>
</evidence>
<dbReference type="InterPro" id="IPR019832">
    <property type="entry name" value="Mn/Fe_SOD_C"/>
</dbReference>
<dbReference type="AlphaFoldDB" id="A0A9R1XMT9"/>
<evidence type="ECO:0000259" key="6">
    <source>
        <dbReference type="Pfam" id="PF02777"/>
    </source>
</evidence>
<gene>
    <name evidence="7" type="ORF">LSAT_V11C400224310</name>
</gene>
<evidence type="ECO:0000313" key="8">
    <source>
        <dbReference type="Proteomes" id="UP000235145"/>
    </source>
</evidence>
<evidence type="ECO:0000256" key="1">
    <source>
        <dbReference type="ARBA" id="ARBA00008714"/>
    </source>
</evidence>
<dbReference type="SUPFAM" id="SSF54719">
    <property type="entry name" value="Fe,Mn superoxide dismutase (SOD), C-terminal domain"/>
    <property type="match status" value="1"/>
</dbReference>
<dbReference type="Pfam" id="PF02777">
    <property type="entry name" value="Sod_Fe_C"/>
    <property type="match status" value="1"/>
</dbReference>
<evidence type="ECO:0000313" key="7">
    <source>
        <dbReference type="EMBL" id="KAJ0213212.1"/>
    </source>
</evidence>
<dbReference type="Proteomes" id="UP000235145">
    <property type="component" value="Unassembled WGS sequence"/>
</dbReference>
<name>A0A9R1XMT9_LACSA</name>
<dbReference type="GO" id="GO:0030145">
    <property type="term" value="F:manganese ion binding"/>
    <property type="evidence" value="ECO:0000318"/>
    <property type="project" value="GO_Central"/>
</dbReference>
<keyword evidence="5" id="KW-1133">Transmembrane helix</keyword>
<accession>A0A9R1XMT9</accession>
<evidence type="ECO:0000256" key="3">
    <source>
        <dbReference type="ARBA" id="ARBA00022723"/>
    </source>
</evidence>
<dbReference type="Gene3D" id="3.55.40.20">
    <property type="entry name" value="Iron/manganese superoxide dismutase, C-terminal domain"/>
    <property type="match status" value="1"/>
</dbReference>
<comment type="caution">
    <text evidence="7">The sequence shown here is derived from an EMBL/GenBank/DDBJ whole genome shotgun (WGS) entry which is preliminary data.</text>
</comment>
<keyword evidence="4" id="KW-0560">Oxidoreductase</keyword>
<keyword evidence="8" id="KW-1185">Reference proteome</keyword>
<comment type="similarity">
    <text evidence="1">Belongs to the iron/manganese superoxide dismutase family.</text>
</comment>
<dbReference type="InterPro" id="IPR050265">
    <property type="entry name" value="Fe/Mn_Superoxide_Dismutase"/>
</dbReference>
<feature type="transmembrane region" description="Helical" evidence="5">
    <location>
        <begin position="335"/>
        <end position="352"/>
    </location>
</feature>
<dbReference type="PANTHER" id="PTHR11404">
    <property type="entry name" value="SUPEROXIDE DISMUTASE 2"/>
    <property type="match status" value="1"/>
</dbReference>
<feature type="domain" description="Manganese/iron superoxide dismutase C-terminal" evidence="6">
    <location>
        <begin position="136"/>
        <end position="245"/>
    </location>
</feature>
<keyword evidence="3" id="KW-0479">Metal-binding</keyword>
<proteinExistence type="inferred from homology"/>
<keyword evidence="5" id="KW-0472">Membrane</keyword>
<dbReference type="EMBL" id="NBSK02000004">
    <property type="protein sequence ID" value="KAJ0213212.1"/>
    <property type="molecule type" value="Genomic_DNA"/>
</dbReference>
<dbReference type="PANTHER" id="PTHR11404:SF6">
    <property type="entry name" value="SUPEROXIDE DISMUTASE [MN], MITOCHONDRIAL"/>
    <property type="match status" value="1"/>
</dbReference>
<dbReference type="EC" id="1.15.1.1" evidence="2"/>
<dbReference type="InterPro" id="IPR036314">
    <property type="entry name" value="SOD_C_sf"/>
</dbReference>
<protein>
    <recommendedName>
        <fullName evidence="2">superoxide dismutase</fullName>
        <ecNumber evidence="2">1.15.1.1</ecNumber>
    </recommendedName>
</protein>
<reference evidence="7 8" key="1">
    <citation type="journal article" date="2017" name="Nat. Commun.">
        <title>Genome assembly with in vitro proximity ligation data and whole-genome triplication in lettuce.</title>
        <authorList>
            <person name="Reyes-Chin-Wo S."/>
            <person name="Wang Z."/>
            <person name="Yang X."/>
            <person name="Kozik A."/>
            <person name="Arikit S."/>
            <person name="Song C."/>
            <person name="Xia L."/>
            <person name="Froenicke L."/>
            <person name="Lavelle D.O."/>
            <person name="Truco M.J."/>
            <person name="Xia R."/>
            <person name="Zhu S."/>
            <person name="Xu C."/>
            <person name="Xu H."/>
            <person name="Xu X."/>
            <person name="Cox K."/>
            <person name="Korf I."/>
            <person name="Meyers B.C."/>
            <person name="Michelmore R.W."/>
        </authorList>
    </citation>
    <scope>NUCLEOTIDE SEQUENCE [LARGE SCALE GENOMIC DNA]</scope>
    <source>
        <strain evidence="8">cv. Salinas</strain>
        <tissue evidence="7">Seedlings</tissue>
    </source>
</reference>
<keyword evidence="5" id="KW-0812">Transmembrane</keyword>
<sequence>MCINFLPPYLTFETTLMLVFLDHLLQMHESYVGNDFLNSTRQNLRLREDHKVHNNCWLLEPLLSPVHAFSLITAGKVNVTYLLVIFGTTEQMHVGSVPQILICSATEVTQYLHWLWTPIDGEFDDYIVNPKSSGYQSFSSVEKLIAKKNAKGAAVQGSGWVWLAVDIELKRLVVETTSNQDPLVTKGPSLVPLLGIDVSEHAFKQISFLYGIQIVHISTYICYKNVRPDYLKNIWKVINWKYASELPEFMMGLANLALLSGERSSLKVLVICKEKGHGLASDPTSIFTLTYPHLSQVWGPISQALHHAPQYLDGLPTVCILHVLRLANLDSAGKFIIYLFIYVFSNVFFIKIL</sequence>
<dbReference type="SUPFAM" id="SSF81301">
    <property type="entry name" value="Nucleotidyltransferase"/>
    <property type="match status" value="1"/>
</dbReference>
<organism evidence="7 8">
    <name type="scientific">Lactuca sativa</name>
    <name type="common">Garden lettuce</name>
    <dbReference type="NCBI Taxonomy" id="4236"/>
    <lineage>
        <taxon>Eukaryota</taxon>
        <taxon>Viridiplantae</taxon>
        <taxon>Streptophyta</taxon>
        <taxon>Embryophyta</taxon>
        <taxon>Tracheophyta</taxon>
        <taxon>Spermatophyta</taxon>
        <taxon>Magnoliopsida</taxon>
        <taxon>eudicotyledons</taxon>
        <taxon>Gunneridae</taxon>
        <taxon>Pentapetalae</taxon>
        <taxon>asterids</taxon>
        <taxon>campanulids</taxon>
        <taxon>Asterales</taxon>
        <taxon>Asteraceae</taxon>
        <taxon>Cichorioideae</taxon>
        <taxon>Cichorieae</taxon>
        <taxon>Lactucinae</taxon>
        <taxon>Lactuca</taxon>
    </lineage>
</organism>
<dbReference type="GO" id="GO:0004784">
    <property type="term" value="F:superoxide dismutase activity"/>
    <property type="evidence" value="ECO:0000318"/>
    <property type="project" value="GO_Central"/>
</dbReference>
<dbReference type="GO" id="GO:0005739">
    <property type="term" value="C:mitochondrion"/>
    <property type="evidence" value="ECO:0000318"/>
    <property type="project" value="GO_Central"/>
</dbReference>
<evidence type="ECO:0000256" key="5">
    <source>
        <dbReference type="SAM" id="Phobius"/>
    </source>
</evidence>
<evidence type="ECO:0000256" key="2">
    <source>
        <dbReference type="ARBA" id="ARBA00012682"/>
    </source>
</evidence>